<gene>
    <name evidence="1" type="ORF">JNB71_14045</name>
</gene>
<dbReference type="RefSeq" id="WP_220372432.1">
    <property type="nucleotide sequence ID" value="NZ_JAEUAO010000003.1"/>
</dbReference>
<sequence length="66" mass="7095">MKRLRGHLLRLVGEGLAARASAIGTQHRYTTLFERGTKTQTPATMIHAQAGAAYLGSSNGNSRDAR</sequence>
<dbReference type="Proteomes" id="UP000757604">
    <property type="component" value="Unassembled WGS sequence"/>
</dbReference>
<dbReference type="EMBL" id="JAEUAO010000003">
    <property type="protein sequence ID" value="MBW9064445.1"/>
    <property type="molecule type" value="Genomic_DNA"/>
</dbReference>
<keyword evidence="2" id="KW-1185">Reference proteome</keyword>
<reference evidence="1 2" key="1">
    <citation type="journal article" date="2021" name="MBio">
        <title>Poor Competitiveness of Bradyrhizobium in Pigeon Pea Root Colonization in Indian Soils.</title>
        <authorList>
            <person name="Chalasani D."/>
            <person name="Basu A."/>
            <person name="Pullabhotla S.V.S.R.N."/>
            <person name="Jorrin B."/>
            <person name="Neal A.L."/>
            <person name="Poole P.S."/>
            <person name="Podile A.R."/>
            <person name="Tkacz A."/>
        </authorList>
    </citation>
    <scope>NUCLEOTIDE SEQUENCE [LARGE SCALE GENOMIC DNA]</scope>
    <source>
        <strain evidence="1 2">HU44</strain>
    </source>
</reference>
<evidence type="ECO:0000313" key="2">
    <source>
        <dbReference type="Proteomes" id="UP000757604"/>
    </source>
</evidence>
<comment type="caution">
    <text evidence="1">The sequence shown here is derived from an EMBL/GenBank/DDBJ whole genome shotgun (WGS) entry which is preliminary data.</text>
</comment>
<organism evidence="1 2">
    <name type="scientific">Rhizobium herbae</name>
    <dbReference type="NCBI Taxonomy" id="508661"/>
    <lineage>
        <taxon>Bacteria</taxon>
        <taxon>Pseudomonadati</taxon>
        <taxon>Pseudomonadota</taxon>
        <taxon>Alphaproteobacteria</taxon>
        <taxon>Hyphomicrobiales</taxon>
        <taxon>Rhizobiaceae</taxon>
        <taxon>Rhizobium/Agrobacterium group</taxon>
        <taxon>Rhizobium</taxon>
    </lineage>
</organism>
<proteinExistence type="predicted"/>
<evidence type="ECO:0000313" key="1">
    <source>
        <dbReference type="EMBL" id="MBW9064445.1"/>
    </source>
</evidence>
<accession>A0ABS7HCD8</accession>
<name>A0ABS7HCD8_9HYPH</name>
<protein>
    <submittedName>
        <fullName evidence="1">Uncharacterized protein</fullName>
    </submittedName>
</protein>